<dbReference type="PANTHER" id="PTHR43118:SF1">
    <property type="entry name" value="RHAMNOGALACTURONAN LYASE (EUROFUNG)"/>
    <property type="match status" value="1"/>
</dbReference>
<dbReference type="SUPFAM" id="SSF50998">
    <property type="entry name" value="Quinoprotein alcohol dehydrogenase-like"/>
    <property type="match status" value="1"/>
</dbReference>
<dbReference type="InterPro" id="IPR034641">
    <property type="entry name" value="RGL11"/>
</dbReference>
<dbReference type="PANTHER" id="PTHR43118">
    <property type="entry name" value="RHAMNOGALACTURONAN LYASE (EUROFUNG)"/>
    <property type="match status" value="1"/>
</dbReference>
<name>A0A1M7QWX9_9BACI</name>
<proteinExistence type="predicted"/>
<evidence type="ECO:0008006" key="3">
    <source>
        <dbReference type="Google" id="ProtNLM"/>
    </source>
</evidence>
<dbReference type="Gene3D" id="2.130.10.10">
    <property type="entry name" value="YVTN repeat-like/Quinoprotein amine dehydrogenase"/>
    <property type="match status" value="1"/>
</dbReference>
<evidence type="ECO:0000313" key="1">
    <source>
        <dbReference type="EMBL" id="SHN36139.1"/>
    </source>
</evidence>
<dbReference type="STRING" id="1027249.SAMN05216179_3687"/>
<dbReference type="EMBL" id="FRCZ01000010">
    <property type="protein sequence ID" value="SHN36139.1"/>
    <property type="molecule type" value="Genomic_DNA"/>
</dbReference>
<dbReference type="InterPro" id="IPR011047">
    <property type="entry name" value="Quinoprotein_ADH-like_sf"/>
</dbReference>
<keyword evidence="2" id="KW-1185">Reference proteome</keyword>
<accession>A0A1M7QWX9</accession>
<organism evidence="1 2">
    <name type="scientific">Gracilibacillus kekensis</name>
    <dbReference type="NCBI Taxonomy" id="1027249"/>
    <lineage>
        <taxon>Bacteria</taxon>
        <taxon>Bacillati</taxon>
        <taxon>Bacillota</taxon>
        <taxon>Bacilli</taxon>
        <taxon>Bacillales</taxon>
        <taxon>Bacillaceae</taxon>
        <taxon>Gracilibacillus</taxon>
    </lineage>
</organism>
<gene>
    <name evidence="1" type="ORF">SAMN05216179_3687</name>
</gene>
<sequence length="423" mass="47799">MQQMKKHERYVEPVLIRKLDLSASGENCKMFLGDLTGDGRLDLLMVQPDGGIDDRYVPHQVEAMTAFDLEGNLLWQVGTPNRSPGGPGSDYPVQIYDIDGDGYNEVICVMNKEFFILNGQTGEKKKSFSLPDDKAHDCIIIANLSGNAFPQDIILKDRYHQMWALNKDFELLWTHQGNIGHFPWPFDFDENGKDEVIAGYDFLDSNGEKKWSCLPLDDHADCIWVGKVQANSQNYQIVIGGSVTVLYDSNGKELWRYEGSIESQHICLGKFRDDEQGLQIAGLDRIIRGTEYSNGKDGMFLINEKGEEIWKENRHTGGWLTIIDTLKNWDDHPLDYILAFRRGGGINPTIYDGYQNVVTTFPVDGYVSFGDLVGSGQEQVIIYDQGTTYIYASDTIDLSARDKEPLKQNKHAYSVTLYPGGEY</sequence>
<evidence type="ECO:0000313" key="2">
    <source>
        <dbReference type="Proteomes" id="UP000184184"/>
    </source>
</evidence>
<dbReference type="Proteomes" id="UP000184184">
    <property type="component" value="Unassembled WGS sequence"/>
</dbReference>
<protein>
    <recommendedName>
        <fullName evidence="3">Repeat domain-containing protein</fullName>
    </recommendedName>
</protein>
<reference evidence="1 2" key="1">
    <citation type="submission" date="2016-11" db="EMBL/GenBank/DDBJ databases">
        <authorList>
            <person name="Jaros S."/>
            <person name="Januszkiewicz K."/>
            <person name="Wedrychowicz H."/>
        </authorList>
    </citation>
    <scope>NUCLEOTIDE SEQUENCE [LARGE SCALE GENOMIC DNA]</scope>
    <source>
        <strain evidence="1 2">CGMCC 1.10681</strain>
    </source>
</reference>
<dbReference type="InterPro" id="IPR015943">
    <property type="entry name" value="WD40/YVTN_repeat-like_dom_sf"/>
</dbReference>
<dbReference type="AlphaFoldDB" id="A0A1M7QWX9"/>